<keyword evidence="17" id="KW-1185">Reference proteome</keyword>
<evidence type="ECO:0000256" key="9">
    <source>
        <dbReference type="ARBA" id="ARBA00022840"/>
    </source>
</evidence>
<dbReference type="Gene3D" id="1.10.287.3610">
    <property type="match status" value="1"/>
</dbReference>
<evidence type="ECO:0000256" key="4">
    <source>
        <dbReference type="ARBA" id="ARBA00022516"/>
    </source>
</evidence>
<evidence type="ECO:0000256" key="15">
    <source>
        <dbReference type="SAM" id="Phobius"/>
    </source>
</evidence>
<evidence type="ECO:0000256" key="2">
    <source>
        <dbReference type="ARBA" id="ARBA00005967"/>
    </source>
</evidence>
<dbReference type="EMBL" id="JADEWC010000005">
    <property type="protein sequence ID" value="MBE9221851.1"/>
    <property type="molecule type" value="Genomic_DNA"/>
</dbReference>
<reference evidence="16 17" key="1">
    <citation type="submission" date="2020-10" db="EMBL/GenBank/DDBJ databases">
        <authorList>
            <person name="Castelo-Branco R."/>
            <person name="Eusebio N."/>
            <person name="Adriana R."/>
            <person name="Vieira A."/>
            <person name="Brugerolle De Fraissinette N."/>
            <person name="Rezende De Castro R."/>
            <person name="Schneider M.P."/>
            <person name="Vasconcelos V."/>
            <person name="Leao P.N."/>
        </authorList>
    </citation>
    <scope>NUCLEOTIDE SEQUENCE [LARGE SCALE GENOMIC DNA]</scope>
    <source>
        <strain evidence="16 17">LEGE 03274</strain>
    </source>
</reference>
<feature type="transmembrane region" description="Helical" evidence="15">
    <location>
        <begin position="61"/>
        <end position="92"/>
    </location>
</feature>
<gene>
    <name evidence="16" type="ORF">IQ215_03995</name>
</gene>
<dbReference type="Pfam" id="PF01219">
    <property type="entry name" value="DAGK_prokar"/>
    <property type="match status" value="1"/>
</dbReference>
<dbReference type="GO" id="GO:0016301">
    <property type="term" value="F:kinase activity"/>
    <property type="evidence" value="ECO:0007669"/>
    <property type="project" value="UniProtKB-KW"/>
</dbReference>
<evidence type="ECO:0000256" key="6">
    <source>
        <dbReference type="ARBA" id="ARBA00022692"/>
    </source>
</evidence>
<dbReference type="InterPro" id="IPR036945">
    <property type="entry name" value="DAGK_sf"/>
</dbReference>
<evidence type="ECO:0000256" key="12">
    <source>
        <dbReference type="ARBA" id="ARBA00023136"/>
    </source>
</evidence>
<name>A0ABR9V2S5_9CHRO</name>
<evidence type="ECO:0000256" key="3">
    <source>
        <dbReference type="ARBA" id="ARBA00022475"/>
    </source>
</evidence>
<evidence type="ECO:0000256" key="13">
    <source>
        <dbReference type="ARBA" id="ARBA00023209"/>
    </source>
</evidence>
<dbReference type="PROSITE" id="PS01069">
    <property type="entry name" value="DAGK_PROKAR"/>
    <property type="match status" value="1"/>
</dbReference>
<dbReference type="Proteomes" id="UP000654604">
    <property type="component" value="Unassembled WGS sequence"/>
</dbReference>
<dbReference type="PANTHER" id="PTHR34299">
    <property type="entry name" value="DIACYLGLYCEROL KINASE"/>
    <property type="match status" value="1"/>
</dbReference>
<protein>
    <submittedName>
        <fullName evidence="16">Diacylglycerol kinase family protein</fullName>
    </submittedName>
</protein>
<organism evidence="16 17">
    <name type="scientific">Cyanobacterium stanieri LEGE 03274</name>
    <dbReference type="NCBI Taxonomy" id="1828756"/>
    <lineage>
        <taxon>Bacteria</taxon>
        <taxon>Bacillati</taxon>
        <taxon>Cyanobacteriota</taxon>
        <taxon>Cyanophyceae</taxon>
        <taxon>Oscillatoriophycideae</taxon>
        <taxon>Chroococcales</taxon>
        <taxon>Geminocystaceae</taxon>
        <taxon>Cyanobacterium</taxon>
    </lineage>
</organism>
<evidence type="ECO:0000256" key="7">
    <source>
        <dbReference type="ARBA" id="ARBA00022741"/>
    </source>
</evidence>
<dbReference type="PANTHER" id="PTHR34299:SF1">
    <property type="entry name" value="DIACYLGLYCEROL KINASE"/>
    <property type="match status" value="1"/>
</dbReference>
<proteinExistence type="inferred from homology"/>
<dbReference type="RefSeq" id="WP_193800029.1">
    <property type="nucleotide sequence ID" value="NZ_JADEWC010000005.1"/>
</dbReference>
<accession>A0ABR9V2S5</accession>
<dbReference type="InterPro" id="IPR000829">
    <property type="entry name" value="DAGK"/>
</dbReference>
<keyword evidence="9" id="KW-0067">ATP-binding</keyword>
<evidence type="ECO:0000256" key="8">
    <source>
        <dbReference type="ARBA" id="ARBA00022777"/>
    </source>
</evidence>
<dbReference type="InterPro" id="IPR033717">
    <property type="entry name" value="UDPK"/>
</dbReference>
<evidence type="ECO:0000313" key="16">
    <source>
        <dbReference type="EMBL" id="MBE9221851.1"/>
    </source>
</evidence>
<comment type="subcellular location">
    <subcellularLocation>
        <location evidence="1">Cell membrane</location>
        <topology evidence="1">Multi-pass membrane protein</topology>
    </subcellularLocation>
</comment>
<comment type="similarity">
    <text evidence="2">Belongs to the bacterial diacylglycerol kinase family.</text>
</comment>
<keyword evidence="14" id="KW-1208">Phospholipid metabolism</keyword>
<keyword evidence="6 15" id="KW-0812">Transmembrane</keyword>
<keyword evidence="12 15" id="KW-0472">Membrane</keyword>
<evidence type="ECO:0000313" key="17">
    <source>
        <dbReference type="Proteomes" id="UP000654604"/>
    </source>
</evidence>
<dbReference type="CDD" id="cd14265">
    <property type="entry name" value="UDPK_IM_like"/>
    <property type="match status" value="1"/>
</dbReference>
<keyword evidence="5" id="KW-0808">Transferase</keyword>
<keyword evidence="11" id="KW-0443">Lipid metabolism</keyword>
<keyword evidence="8 16" id="KW-0418">Kinase</keyword>
<evidence type="ECO:0000256" key="10">
    <source>
        <dbReference type="ARBA" id="ARBA00022989"/>
    </source>
</evidence>
<keyword evidence="4" id="KW-0444">Lipid biosynthesis</keyword>
<keyword evidence="7" id="KW-0547">Nucleotide-binding</keyword>
<keyword evidence="10 15" id="KW-1133">Transmembrane helix</keyword>
<evidence type="ECO:0000256" key="1">
    <source>
        <dbReference type="ARBA" id="ARBA00004651"/>
    </source>
</evidence>
<keyword evidence="3" id="KW-1003">Cell membrane</keyword>
<evidence type="ECO:0000256" key="11">
    <source>
        <dbReference type="ARBA" id="ARBA00023098"/>
    </source>
</evidence>
<sequence length="149" mass="16310">MTNLIDKSTVFTHTESVNKPSSRISQAWKVAPNVFSSFRFAWAGVIYTFKTQRNFRIHTAIALLALSSGLIVHVTMVKMAILALTCALVMILELLNTAIEAVVDLTVGTQYHQGAKIAKDCAAGAVLVSAIASVFQGKRILKIYEKVVW</sequence>
<keyword evidence="13" id="KW-0594">Phospholipid biosynthesis</keyword>
<evidence type="ECO:0000256" key="5">
    <source>
        <dbReference type="ARBA" id="ARBA00022679"/>
    </source>
</evidence>
<evidence type="ECO:0000256" key="14">
    <source>
        <dbReference type="ARBA" id="ARBA00023264"/>
    </source>
</evidence>
<comment type="caution">
    <text evidence="16">The sequence shown here is derived from an EMBL/GenBank/DDBJ whole genome shotgun (WGS) entry which is preliminary data.</text>
</comment>